<dbReference type="SUPFAM" id="SSF143437">
    <property type="entry name" value="THUMP domain-like"/>
    <property type="match status" value="1"/>
</dbReference>
<dbReference type="AlphaFoldDB" id="U3TCY4"/>
<dbReference type="GO" id="GO:0016423">
    <property type="term" value="F:tRNA (guanine) methyltransferase activity"/>
    <property type="evidence" value="ECO:0007669"/>
    <property type="project" value="TreeGrafter"/>
</dbReference>
<name>U3TCY4_9CREN</name>
<evidence type="ECO:0000313" key="6">
    <source>
        <dbReference type="EMBL" id="BAN89895.1"/>
    </source>
</evidence>
<dbReference type="PROSITE" id="PS51165">
    <property type="entry name" value="THUMP"/>
    <property type="match status" value="1"/>
</dbReference>
<keyword evidence="7" id="KW-1185">Reference proteome</keyword>
<organism evidence="6 7">
    <name type="scientific">Aeropyrum camini SY1 = JCM 12091</name>
    <dbReference type="NCBI Taxonomy" id="1198449"/>
    <lineage>
        <taxon>Archaea</taxon>
        <taxon>Thermoproteota</taxon>
        <taxon>Thermoprotei</taxon>
        <taxon>Desulfurococcales</taxon>
        <taxon>Desulfurococcaceae</taxon>
        <taxon>Aeropyrum</taxon>
    </lineage>
</organism>
<dbReference type="GeneID" id="17109905"/>
<evidence type="ECO:0000259" key="5">
    <source>
        <dbReference type="PROSITE" id="PS51165"/>
    </source>
</evidence>
<dbReference type="Pfam" id="PF02926">
    <property type="entry name" value="THUMP"/>
    <property type="match status" value="1"/>
</dbReference>
<dbReference type="RefSeq" id="WP_022541171.1">
    <property type="nucleotide sequence ID" value="NC_022521.1"/>
</dbReference>
<dbReference type="KEGG" id="acj:ACAM_0426"/>
<dbReference type="PRINTS" id="PR00507">
    <property type="entry name" value="N12N6MTFRASE"/>
</dbReference>
<dbReference type="Gene3D" id="3.40.50.150">
    <property type="entry name" value="Vaccinia Virus protein VP39"/>
    <property type="match status" value="1"/>
</dbReference>
<dbReference type="InterPro" id="IPR004114">
    <property type="entry name" value="THUMP_dom"/>
</dbReference>
<accession>U3TCY4</accession>
<comment type="subcellular location">
    <subcellularLocation>
        <location evidence="1">Cytoplasm</location>
    </subcellularLocation>
</comment>
<dbReference type="STRING" id="1198449.ACAM_0426"/>
<evidence type="ECO:0000256" key="2">
    <source>
        <dbReference type="ARBA" id="ARBA00022603"/>
    </source>
</evidence>
<dbReference type="Pfam" id="PF01170">
    <property type="entry name" value="UPF0020"/>
    <property type="match status" value="1"/>
</dbReference>
<gene>
    <name evidence="6" type="ORF">ACAM_0426</name>
</gene>
<dbReference type="GO" id="GO:0003723">
    <property type="term" value="F:RNA binding"/>
    <property type="evidence" value="ECO:0007669"/>
    <property type="project" value="UniProtKB-UniRule"/>
</dbReference>
<dbReference type="Gene3D" id="3.30.2130.30">
    <property type="match status" value="1"/>
</dbReference>
<dbReference type="InterPro" id="IPR029063">
    <property type="entry name" value="SAM-dependent_MTases_sf"/>
</dbReference>
<keyword evidence="4" id="KW-0694">RNA-binding</keyword>
<dbReference type="GO" id="GO:0005737">
    <property type="term" value="C:cytoplasm"/>
    <property type="evidence" value="ECO:0007669"/>
    <property type="project" value="UniProtKB-SubCell"/>
</dbReference>
<proteinExistence type="predicted"/>
<feature type="domain" description="THUMP" evidence="5">
    <location>
        <begin position="50"/>
        <end position="164"/>
    </location>
</feature>
<keyword evidence="6" id="KW-0808">Transferase</keyword>
<dbReference type="PANTHER" id="PTHR14911">
    <property type="entry name" value="THUMP DOMAIN-CONTAINING"/>
    <property type="match status" value="1"/>
</dbReference>
<keyword evidence="2 6" id="KW-0489">Methyltransferase</keyword>
<keyword evidence="3" id="KW-0819">tRNA processing</keyword>
<sequence length="354" mass="39037">MRFLATCNPGTEDVVAREIVEEVESAEVEEVGEYRGRIVFSTSGEPWLVLEQLYGLRSIHSASLLLAESEVPTGREGLREIWRAAYSSGAHLHIPPGATFAVRGERIGEGHGYTSVEIASTVGDAVQRAAEEELGWRPLVRLNSPQVVIHAEVDVSTFRLGVLVTGERSRHRRRYRVYDHPAALKASLAYVMLRLAGARDGEVILDPMCGGGTVAVEAALLFEDSKVYCVDLNPRHTWGARLNAETARVGGRVEVYTWDARRVHEILGEESVDRIVSNPPYGIRLGDPVDVRVLYREFMPSAARVLRRGGRAAIITAETKALSTAARASGMRIVGVRRVRHGDLWVDIVVMEKP</sequence>
<dbReference type="SMART" id="SM00981">
    <property type="entry name" value="THUMP"/>
    <property type="match status" value="1"/>
</dbReference>
<dbReference type="EMBL" id="AP012489">
    <property type="protein sequence ID" value="BAN89895.1"/>
    <property type="molecule type" value="Genomic_DNA"/>
</dbReference>
<dbReference type="SUPFAM" id="SSF53335">
    <property type="entry name" value="S-adenosyl-L-methionine-dependent methyltransferases"/>
    <property type="match status" value="1"/>
</dbReference>
<dbReference type="CDD" id="cd02440">
    <property type="entry name" value="AdoMet_MTases"/>
    <property type="match status" value="1"/>
</dbReference>
<protein>
    <submittedName>
        <fullName evidence="6">Methyltransferase</fullName>
    </submittedName>
</protein>
<evidence type="ECO:0000256" key="3">
    <source>
        <dbReference type="ARBA" id="ARBA00022694"/>
    </source>
</evidence>
<evidence type="ECO:0000256" key="4">
    <source>
        <dbReference type="PROSITE-ProRule" id="PRU00529"/>
    </source>
</evidence>
<dbReference type="PROSITE" id="PS00092">
    <property type="entry name" value="N6_MTASE"/>
    <property type="match status" value="1"/>
</dbReference>
<evidence type="ECO:0000256" key="1">
    <source>
        <dbReference type="ARBA" id="ARBA00004496"/>
    </source>
</evidence>
<dbReference type="CDD" id="cd11715">
    <property type="entry name" value="THUMP_AdoMetMT"/>
    <property type="match status" value="1"/>
</dbReference>
<dbReference type="PANTHER" id="PTHR14911:SF13">
    <property type="entry name" value="TRNA (GUANINE(6)-N2)-METHYLTRANSFERASE THUMP3"/>
    <property type="match status" value="1"/>
</dbReference>
<dbReference type="eggNOG" id="arCOG00048">
    <property type="taxonomic scope" value="Archaea"/>
</dbReference>
<dbReference type="Proteomes" id="UP000016887">
    <property type="component" value="Chromosome"/>
</dbReference>
<reference evidence="6 7" key="1">
    <citation type="journal article" date="2013" name="Appl. Environ. Microbiol.">
        <title>Variation of the Virus-Related Elements within Syntenic Genomes of the Hyperthermophilic Archaeon Aeropyrum.</title>
        <authorList>
            <person name="Daifuku T."/>
            <person name="Yoshida T."/>
            <person name="Kitamura T."/>
            <person name="Kawaichi S."/>
            <person name="Inoue T."/>
            <person name="Nomura K."/>
            <person name="Yoshida Y."/>
            <person name="Kuno S."/>
            <person name="Sako Y."/>
        </authorList>
    </citation>
    <scope>NUCLEOTIDE SEQUENCE [LARGE SCALE GENOMIC DNA]</scope>
    <source>
        <strain evidence="6 7">SY1</strain>
    </source>
</reference>
<dbReference type="InterPro" id="IPR002052">
    <property type="entry name" value="DNA_methylase_N6_adenine_CS"/>
</dbReference>
<dbReference type="GO" id="GO:0030488">
    <property type="term" value="P:tRNA methylation"/>
    <property type="evidence" value="ECO:0007669"/>
    <property type="project" value="TreeGrafter"/>
</dbReference>
<dbReference type="InterPro" id="IPR000241">
    <property type="entry name" value="RlmKL-like_Mtase"/>
</dbReference>
<evidence type="ECO:0000313" key="7">
    <source>
        <dbReference type="Proteomes" id="UP000016887"/>
    </source>
</evidence>